<dbReference type="InterPro" id="IPR036921">
    <property type="entry name" value="PurM-like_N_sf"/>
</dbReference>
<dbReference type="NCBIfam" id="NF002098">
    <property type="entry name" value="PRK00943.1"/>
    <property type="match status" value="1"/>
</dbReference>
<dbReference type="PIRSF" id="PIRSF036407">
    <property type="entry name" value="Selenphspht_syn"/>
    <property type="match status" value="1"/>
</dbReference>
<dbReference type="GO" id="GO:0005737">
    <property type="term" value="C:cytoplasm"/>
    <property type="evidence" value="ECO:0007669"/>
    <property type="project" value="TreeGrafter"/>
</dbReference>
<dbReference type="InterPro" id="IPR010918">
    <property type="entry name" value="PurM-like_C_dom"/>
</dbReference>
<evidence type="ECO:0000313" key="13">
    <source>
        <dbReference type="Proteomes" id="UP000070560"/>
    </source>
</evidence>
<dbReference type="NCBIfam" id="TIGR00476">
    <property type="entry name" value="selD"/>
    <property type="match status" value="1"/>
</dbReference>
<evidence type="ECO:0000256" key="8">
    <source>
        <dbReference type="ARBA" id="ARBA00023266"/>
    </source>
</evidence>
<evidence type="ECO:0000256" key="7">
    <source>
        <dbReference type="ARBA" id="ARBA00022842"/>
    </source>
</evidence>
<keyword evidence="4 9" id="KW-0547">Nucleotide-binding</keyword>
<keyword evidence="6 9" id="KW-0067">ATP-binding</keyword>
<comment type="caution">
    <text evidence="9">Lacks conserved residue(s) required for the propagation of feature annotation.</text>
</comment>
<dbReference type="GO" id="GO:0016260">
    <property type="term" value="P:selenocysteine biosynthetic process"/>
    <property type="evidence" value="ECO:0007669"/>
    <property type="project" value="InterPro"/>
</dbReference>
<feature type="domain" description="PurM-like N-terminal" evidence="10">
    <location>
        <begin position="20"/>
        <end position="127"/>
    </location>
</feature>
<evidence type="ECO:0000256" key="9">
    <source>
        <dbReference type="HAMAP-Rule" id="MF_00625"/>
    </source>
</evidence>
<dbReference type="InterPro" id="IPR023061">
    <property type="entry name" value="SelD_I"/>
</dbReference>
<evidence type="ECO:0000256" key="2">
    <source>
        <dbReference type="ARBA" id="ARBA00022679"/>
    </source>
</evidence>
<feature type="binding site" description="in other chain" evidence="9">
    <location>
        <begin position="18"/>
        <end position="20"/>
    </location>
    <ligand>
        <name>ATP</name>
        <dbReference type="ChEBI" id="CHEBI:30616"/>
        <note>ligand shared between dimeric partners</note>
    </ligand>
</feature>
<evidence type="ECO:0000259" key="10">
    <source>
        <dbReference type="Pfam" id="PF00586"/>
    </source>
</evidence>
<reference evidence="12 13" key="1">
    <citation type="submission" date="2015-10" db="EMBL/GenBank/DDBJ databases">
        <title>Candidatus Desulfofervidus auxilii, a hydrogenotrophic sulfate-reducing bacterium involved in the thermophilic anaerobic oxidation of methane.</title>
        <authorList>
            <person name="Krukenberg V."/>
            <person name="Richter M."/>
            <person name="Wegener G."/>
        </authorList>
    </citation>
    <scope>NUCLEOTIDE SEQUENCE [LARGE SCALE GENOMIC DNA]</scope>
    <source>
        <strain evidence="12 13">HS1</strain>
    </source>
</reference>
<dbReference type="CDD" id="cd02195">
    <property type="entry name" value="SelD"/>
    <property type="match status" value="1"/>
</dbReference>
<keyword evidence="5 9" id="KW-0418">Kinase</keyword>
<dbReference type="FunFam" id="3.30.1330.10:FF:000003">
    <property type="entry name" value="Selenide, water dikinase"/>
    <property type="match status" value="1"/>
</dbReference>
<dbReference type="Pfam" id="PF02769">
    <property type="entry name" value="AIRS_C"/>
    <property type="match status" value="1"/>
</dbReference>
<dbReference type="GO" id="GO:0000287">
    <property type="term" value="F:magnesium ion binding"/>
    <property type="evidence" value="ECO:0007669"/>
    <property type="project" value="UniProtKB-UniRule"/>
</dbReference>
<dbReference type="SUPFAM" id="SSF56042">
    <property type="entry name" value="PurM C-terminal domain-like"/>
    <property type="match status" value="1"/>
</dbReference>
<feature type="domain" description="PurM-like C-terminal" evidence="11">
    <location>
        <begin position="140"/>
        <end position="312"/>
    </location>
</feature>
<evidence type="ECO:0000259" key="11">
    <source>
        <dbReference type="Pfam" id="PF02769"/>
    </source>
</evidence>
<protein>
    <recommendedName>
        <fullName evidence="9">Selenide, water dikinase</fullName>
        <ecNumber evidence="9">2.7.9.3</ecNumber>
    </recommendedName>
    <alternativeName>
        <fullName evidence="9">Selenium donor protein</fullName>
    </alternativeName>
    <alternativeName>
        <fullName evidence="9">Selenophosphate synthase</fullName>
    </alternativeName>
</protein>
<dbReference type="Gene3D" id="3.30.1330.10">
    <property type="entry name" value="PurM-like, N-terminal domain"/>
    <property type="match status" value="1"/>
</dbReference>
<feature type="binding site" description="in other chain" evidence="9">
    <location>
        <position position="38"/>
    </location>
    <ligand>
        <name>ATP</name>
        <dbReference type="ChEBI" id="CHEBI:30616"/>
        <note>ligand shared between dimeric partners</note>
    </ligand>
</feature>
<name>A0A7U4TGU0_DESA2</name>
<keyword evidence="7 9" id="KW-0460">Magnesium</keyword>
<feature type="binding site" evidence="9">
    <location>
        <begin position="109"/>
        <end position="111"/>
    </location>
    <ligand>
        <name>ATP</name>
        <dbReference type="ChEBI" id="CHEBI:30616"/>
        <note>ligand shared between dimeric partners</note>
    </ligand>
</feature>
<keyword evidence="3 9" id="KW-0479">Metal-binding</keyword>
<evidence type="ECO:0000313" key="12">
    <source>
        <dbReference type="EMBL" id="AMM40119.1"/>
    </source>
</evidence>
<dbReference type="PANTHER" id="PTHR10256">
    <property type="entry name" value="SELENIDE, WATER DIKINASE"/>
    <property type="match status" value="1"/>
</dbReference>
<dbReference type="KEGG" id="daw:HS1_000313"/>
<evidence type="ECO:0000256" key="1">
    <source>
        <dbReference type="ARBA" id="ARBA00008026"/>
    </source>
</evidence>
<dbReference type="InterPro" id="IPR036676">
    <property type="entry name" value="PurM-like_C_sf"/>
</dbReference>
<gene>
    <name evidence="9" type="primary">selD</name>
    <name evidence="12" type="ORF">HS1_000313</name>
</gene>
<feature type="binding site" evidence="9">
    <location>
        <position position="21"/>
    </location>
    <ligand>
        <name>Mg(2+)</name>
        <dbReference type="ChEBI" id="CHEBI:18420"/>
    </ligand>
</feature>
<dbReference type="Gene3D" id="3.90.650.10">
    <property type="entry name" value="PurM-like C-terminal domain"/>
    <property type="match status" value="1"/>
</dbReference>
<evidence type="ECO:0000256" key="5">
    <source>
        <dbReference type="ARBA" id="ARBA00022777"/>
    </source>
</evidence>
<evidence type="ECO:0000256" key="4">
    <source>
        <dbReference type="ARBA" id="ARBA00022741"/>
    </source>
</evidence>
<dbReference type="SUPFAM" id="SSF55326">
    <property type="entry name" value="PurM N-terminal domain-like"/>
    <property type="match status" value="1"/>
</dbReference>
<dbReference type="EMBL" id="CP013015">
    <property type="protein sequence ID" value="AMM40119.1"/>
    <property type="molecule type" value="Genomic_DNA"/>
</dbReference>
<keyword evidence="13" id="KW-1185">Reference proteome</keyword>
<feature type="binding site" description="in other chain" evidence="9">
    <location>
        <position position="61"/>
    </location>
    <ligand>
        <name>ATP</name>
        <dbReference type="ChEBI" id="CHEBI:30616"/>
        <note>ligand shared between dimeric partners</note>
    </ligand>
</feature>
<accession>A0A7U4TGU0</accession>
<feature type="binding site" evidence="9">
    <location>
        <position position="61"/>
    </location>
    <ligand>
        <name>Mg(2+)</name>
        <dbReference type="ChEBI" id="CHEBI:18420"/>
    </ligand>
</feature>
<evidence type="ECO:0000256" key="6">
    <source>
        <dbReference type="ARBA" id="ARBA00022840"/>
    </source>
</evidence>
<proteinExistence type="inferred from homology"/>
<comment type="subunit">
    <text evidence="9">Homodimer.</text>
</comment>
<dbReference type="Proteomes" id="UP000070560">
    <property type="component" value="Chromosome"/>
</dbReference>
<dbReference type="GO" id="GO:0004756">
    <property type="term" value="F:selenide, water dikinase activity"/>
    <property type="evidence" value="ECO:0007669"/>
    <property type="project" value="UniProtKB-UniRule"/>
</dbReference>
<comment type="function">
    <text evidence="9">Synthesizes selenophosphate from selenide and ATP.</text>
</comment>
<comment type="similarity">
    <text evidence="1 9">Belongs to the selenophosphate synthase 1 family. Class I subfamily.</text>
</comment>
<dbReference type="InterPro" id="IPR004536">
    <property type="entry name" value="SPS/SelD"/>
</dbReference>
<feature type="binding site" evidence="9">
    <location>
        <position position="197"/>
    </location>
    <ligand>
        <name>Mg(2+)</name>
        <dbReference type="ChEBI" id="CHEBI:18420"/>
    </ligand>
</feature>
<dbReference type="GO" id="GO:0005524">
    <property type="term" value="F:ATP binding"/>
    <property type="evidence" value="ECO:0007669"/>
    <property type="project" value="UniProtKB-UniRule"/>
</dbReference>
<keyword evidence="2 9" id="KW-0808">Transferase</keyword>
<dbReference type="HAMAP" id="MF_00625">
    <property type="entry name" value="SelD"/>
    <property type="match status" value="1"/>
</dbReference>
<evidence type="ECO:0000256" key="3">
    <source>
        <dbReference type="ARBA" id="ARBA00022723"/>
    </source>
</evidence>
<sequence>MAQLPRQRHPRLLVGFETCDDAGVYKLTEDTALIQTLDFFTPIVDDPYSFGQIAAANALSDIYAMGGKPLTAMNIVCFPIKEVSKDILKEILRGGLDKVQEAGAILVGGHSVDDPEIKYGLAVSGIVHPDKILTNAGAQIGDVLILTKPLGTGVIATAIKGNLASQEAIEKLINIAASLNARPSEIMQGFDVHACTDVTGFGLGGHLLEMAMASKKEIEIWAKEVPVIPEAWKYASMGLIPAGSYANKHFCANLVDVNSSLSELTLDILFDAQTSGGLIIVLSEKDASNCLAKLRAEGIKEASIIGKVVNNHNKGKLRII</sequence>
<keyword evidence="8 9" id="KW-0711">Selenium</keyword>
<dbReference type="AlphaFoldDB" id="A0A7U4TGU0"/>
<dbReference type="EC" id="2.7.9.3" evidence="9"/>
<comment type="cofactor">
    <cofactor evidence="9">
        <name>Mg(2+)</name>
        <dbReference type="ChEBI" id="CHEBI:18420"/>
    </cofactor>
    <text evidence="9">Binds 1 Mg(2+) ion per monomer.</text>
</comment>
<organism evidence="12 13">
    <name type="scientific">Desulfofervidus auxilii</name>
    <dbReference type="NCBI Taxonomy" id="1621989"/>
    <lineage>
        <taxon>Bacteria</taxon>
        <taxon>Pseudomonadati</taxon>
        <taxon>Thermodesulfobacteriota</taxon>
        <taxon>Candidatus Desulfofervidia</taxon>
        <taxon>Candidatus Desulfofervidales</taxon>
        <taxon>Candidatus Desulfofervidaceae</taxon>
        <taxon>Candidatus Desulfofervidus</taxon>
    </lineage>
</organism>
<dbReference type="InterPro" id="IPR016188">
    <property type="entry name" value="PurM-like_N"/>
</dbReference>
<dbReference type="Pfam" id="PF00586">
    <property type="entry name" value="AIRS"/>
    <property type="match status" value="1"/>
</dbReference>
<comment type="catalytic activity">
    <reaction evidence="9">
        <text>hydrogenselenide + ATP + H2O = selenophosphate + AMP + phosphate + 2 H(+)</text>
        <dbReference type="Rhea" id="RHEA:18737"/>
        <dbReference type="ChEBI" id="CHEBI:15377"/>
        <dbReference type="ChEBI" id="CHEBI:15378"/>
        <dbReference type="ChEBI" id="CHEBI:16144"/>
        <dbReference type="ChEBI" id="CHEBI:29317"/>
        <dbReference type="ChEBI" id="CHEBI:30616"/>
        <dbReference type="ChEBI" id="CHEBI:43474"/>
        <dbReference type="ChEBI" id="CHEBI:456215"/>
        <dbReference type="EC" id="2.7.9.3"/>
    </reaction>
</comment>
<dbReference type="PANTHER" id="PTHR10256:SF0">
    <property type="entry name" value="INACTIVE SELENIDE, WATER DIKINASE-LIKE PROTEIN-RELATED"/>
    <property type="match status" value="1"/>
</dbReference>